<accession>A0A9E3LV43</accession>
<comment type="caution">
    <text evidence="1">The sequence shown here is derived from an EMBL/GenBank/DDBJ whole genome shotgun (WGS) entry which is preliminary data.</text>
</comment>
<dbReference type="AlphaFoldDB" id="A0A9E3LV43"/>
<proteinExistence type="predicted"/>
<evidence type="ECO:0000313" key="1">
    <source>
        <dbReference type="EMBL" id="MBW4433994.1"/>
    </source>
</evidence>
<organism evidence="1 2">
    <name type="scientific">Pelatocladus maniniholoensis HA4357-MV3</name>
    <dbReference type="NCBI Taxonomy" id="1117104"/>
    <lineage>
        <taxon>Bacteria</taxon>
        <taxon>Bacillati</taxon>
        <taxon>Cyanobacteriota</taxon>
        <taxon>Cyanophyceae</taxon>
        <taxon>Nostocales</taxon>
        <taxon>Nostocaceae</taxon>
        <taxon>Pelatocladus</taxon>
    </lineage>
</organism>
<dbReference type="Proteomes" id="UP000813215">
    <property type="component" value="Unassembled WGS sequence"/>
</dbReference>
<dbReference type="Pfam" id="PF13455">
    <property type="entry name" value="MUG113"/>
    <property type="match status" value="1"/>
</dbReference>
<evidence type="ECO:0000313" key="2">
    <source>
        <dbReference type="Proteomes" id="UP000813215"/>
    </source>
</evidence>
<gene>
    <name evidence="1" type="ORF">KME28_20345</name>
</gene>
<reference evidence="1" key="2">
    <citation type="journal article" date="2022" name="Microbiol. Resour. Announc.">
        <title>Metagenome Sequencing to Explore Phylogenomics of Terrestrial Cyanobacteria.</title>
        <authorList>
            <person name="Ward R.D."/>
            <person name="Stajich J.E."/>
            <person name="Johansen J.R."/>
            <person name="Huntemann M."/>
            <person name="Clum A."/>
            <person name="Foster B."/>
            <person name="Foster B."/>
            <person name="Roux S."/>
            <person name="Palaniappan K."/>
            <person name="Varghese N."/>
            <person name="Mukherjee S."/>
            <person name="Reddy T.B.K."/>
            <person name="Daum C."/>
            <person name="Copeland A."/>
            <person name="Chen I.A."/>
            <person name="Ivanova N.N."/>
            <person name="Kyrpides N.C."/>
            <person name="Shapiro N."/>
            <person name="Eloe-Fadrosh E.A."/>
            <person name="Pietrasiak N."/>
        </authorList>
    </citation>
    <scope>NUCLEOTIDE SEQUENCE</scope>
    <source>
        <strain evidence="1">HA4357-MV3</strain>
    </source>
</reference>
<protein>
    <submittedName>
        <fullName evidence="1">GIY-YIG nuclease family protein</fullName>
    </submittedName>
</protein>
<name>A0A9E3LV43_9NOST</name>
<reference evidence="1" key="1">
    <citation type="submission" date="2021-05" db="EMBL/GenBank/DDBJ databases">
        <authorList>
            <person name="Pietrasiak N."/>
            <person name="Ward R."/>
            <person name="Stajich J.E."/>
            <person name="Kurbessoian T."/>
        </authorList>
    </citation>
    <scope>NUCLEOTIDE SEQUENCE</scope>
    <source>
        <strain evidence="1">HA4357-MV3</strain>
    </source>
</reference>
<sequence length="93" mass="10699">MNRKLLNLMLYAILDTTAHKVKLGISNNPSRRLRCLQTGNSSKLQLLWVIDGFGRTEERKLHHALARYRVGGEWFDEKVLQFLNPTSAHIIIA</sequence>
<dbReference type="EMBL" id="JAHHHW010000119">
    <property type="protein sequence ID" value="MBW4433994.1"/>
    <property type="molecule type" value="Genomic_DNA"/>
</dbReference>